<dbReference type="PROSITE" id="PS50943">
    <property type="entry name" value="HTH_CROC1"/>
    <property type="match status" value="1"/>
</dbReference>
<keyword evidence="1" id="KW-0802">TPR repeat</keyword>
<accession>A0A1G8T0P4</accession>
<dbReference type="InterPro" id="IPR019734">
    <property type="entry name" value="TPR_rpt"/>
</dbReference>
<protein>
    <submittedName>
        <fullName evidence="3">Tetratricopeptide repeat-containing protein</fullName>
    </submittedName>
</protein>
<dbReference type="AlphaFoldDB" id="A0A1G8T0P4"/>
<dbReference type="SUPFAM" id="SSF48452">
    <property type="entry name" value="TPR-like"/>
    <property type="match status" value="1"/>
</dbReference>
<dbReference type="OrthoDB" id="1150409at2"/>
<dbReference type="InterPro" id="IPR011990">
    <property type="entry name" value="TPR-like_helical_dom_sf"/>
</dbReference>
<dbReference type="PANTHER" id="PTHR37038:SF14">
    <property type="entry name" value="TRANSCRIPTIONAL ACTIVATOR"/>
    <property type="match status" value="1"/>
</dbReference>
<dbReference type="PANTHER" id="PTHR37038">
    <property type="entry name" value="TRANSCRIPTIONAL REGULATOR-RELATED"/>
    <property type="match status" value="1"/>
</dbReference>
<proteinExistence type="predicted"/>
<evidence type="ECO:0000313" key="3">
    <source>
        <dbReference type="EMBL" id="SDJ35132.1"/>
    </source>
</evidence>
<sequence length="294" mass="35143">MYEHTGEKIRQLRKKVGMSQAFLAKDVCSQSEISRIERGLNEPSYQMLWSISKKFGIDINYFLDEQSLDREDYFREVQELLENARRDRNYELIEEIVDQESKNPILQKGNRKRYLKWHKGMAVYHLHKDAEGAVDLFLECLSNIDLDLLITELDMNVLNSIGIVKRNEGEQKEAVYYFEKALKILDRMSSLRKERIVRKVYYNISKVHTDLKEYEQSNRYCEKGLALCIREEDMFLFAEFHYQLGRNHLLLENEEEGLKYWEKARSVIELQQKTNLLKFIEKEIETYRSKGIIE</sequence>
<keyword evidence="4" id="KW-1185">Reference proteome</keyword>
<feature type="domain" description="HTH cro/C1-type" evidence="2">
    <location>
        <begin position="9"/>
        <end position="62"/>
    </location>
</feature>
<dbReference type="Proteomes" id="UP000199225">
    <property type="component" value="Unassembled WGS sequence"/>
</dbReference>
<dbReference type="RefSeq" id="WP_093193385.1">
    <property type="nucleotide sequence ID" value="NZ_FNEV01000004.1"/>
</dbReference>
<organism evidence="3 4">
    <name type="scientific">Salimicrobium halophilum</name>
    <dbReference type="NCBI Taxonomy" id="86666"/>
    <lineage>
        <taxon>Bacteria</taxon>
        <taxon>Bacillati</taxon>
        <taxon>Bacillota</taxon>
        <taxon>Bacilli</taxon>
        <taxon>Bacillales</taxon>
        <taxon>Bacillaceae</taxon>
        <taxon>Salimicrobium</taxon>
    </lineage>
</organism>
<gene>
    <name evidence="3" type="ORF">SAMN04490247_1638</name>
</gene>
<name>A0A1G8T0P4_9BACI</name>
<dbReference type="GO" id="GO:0003677">
    <property type="term" value="F:DNA binding"/>
    <property type="evidence" value="ECO:0007669"/>
    <property type="project" value="InterPro"/>
</dbReference>
<dbReference type="InterPro" id="IPR010982">
    <property type="entry name" value="Lambda_DNA-bd_dom_sf"/>
</dbReference>
<evidence type="ECO:0000313" key="4">
    <source>
        <dbReference type="Proteomes" id="UP000199225"/>
    </source>
</evidence>
<dbReference type="SMART" id="SM00028">
    <property type="entry name" value="TPR"/>
    <property type="match status" value="3"/>
</dbReference>
<dbReference type="CDD" id="cd00093">
    <property type="entry name" value="HTH_XRE"/>
    <property type="match status" value="1"/>
</dbReference>
<dbReference type="InterPro" id="IPR001387">
    <property type="entry name" value="Cro/C1-type_HTH"/>
</dbReference>
<evidence type="ECO:0000259" key="2">
    <source>
        <dbReference type="PROSITE" id="PS50943"/>
    </source>
</evidence>
<dbReference type="Pfam" id="PF18768">
    <property type="entry name" value="RNPP_C"/>
    <property type="match status" value="1"/>
</dbReference>
<dbReference type="Pfam" id="PF01381">
    <property type="entry name" value="HTH_3"/>
    <property type="match status" value="1"/>
</dbReference>
<dbReference type="PROSITE" id="PS50005">
    <property type="entry name" value="TPR"/>
    <property type="match status" value="1"/>
</dbReference>
<feature type="repeat" description="TPR" evidence="1">
    <location>
        <begin position="155"/>
        <end position="188"/>
    </location>
</feature>
<dbReference type="Gene3D" id="1.25.40.10">
    <property type="entry name" value="Tetratricopeptide repeat domain"/>
    <property type="match status" value="1"/>
</dbReference>
<dbReference type="InterPro" id="IPR041315">
    <property type="entry name" value="PlcR_TPR"/>
</dbReference>
<dbReference type="EMBL" id="FNEV01000004">
    <property type="protein sequence ID" value="SDJ35132.1"/>
    <property type="molecule type" value="Genomic_DNA"/>
</dbReference>
<reference evidence="4" key="1">
    <citation type="submission" date="2016-10" db="EMBL/GenBank/DDBJ databases">
        <authorList>
            <person name="Varghese N."/>
            <person name="Submissions S."/>
        </authorList>
    </citation>
    <scope>NUCLEOTIDE SEQUENCE [LARGE SCALE GENOMIC DNA]</scope>
    <source>
        <strain evidence="4">DSM 4771</strain>
    </source>
</reference>
<dbReference type="SUPFAM" id="SSF47413">
    <property type="entry name" value="lambda repressor-like DNA-binding domains"/>
    <property type="match status" value="1"/>
</dbReference>
<dbReference type="InterPro" id="IPR053163">
    <property type="entry name" value="HTH-type_regulator_Rgg"/>
</dbReference>
<dbReference type="STRING" id="86666.SAMN04490247_1638"/>
<evidence type="ECO:0000256" key="1">
    <source>
        <dbReference type="PROSITE-ProRule" id="PRU00339"/>
    </source>
</evidence>
<dbReference type="SMART" id="SM00530">
    <property type="entry name" value="HTH_XRE"/>
    <property type="match status" value="1"/>
</dbReference>